<reference evidence="1" key="1">
    <citation type="submission" date="2021-01" db="EMBL/GenBank/DDBJ databases">
        <title>Whole genome shotgun sequence of Virgisporangium ochraceum NBRC 16418.</title>
        <authorList>
            <person name="Komaki H."/>
            <person name="Tamura T."/>
        </authorList>
    </citation>
    <scope>NUCLEOTIDE SEQUENCE</scope>
    <source>
        <strain evidence="1">NBRC 16418</strain>
    </source>
</reference>
<name>A0A8J3ZZG7_9ACTN</name>
<evidence type="ECO:0000313" key="2">
    <source>
        <dbReference type="Proteomes" id="UP000635606"/>
    </source>
</evidence>
<keyword evidence="2" id="KW-1185">Reference proteome</keyword>
<dbReference type="Proteomes" id="UP000635606">
    <property type="component" value="Unassembled WGS sequence"/>
</dbReference>
<gene>
    <name evidence="1" type="ORF">Voc01_062570</name>
</gene>
<protein>
    <submittedName>
        <fullName evidence="1">Uncharacterized protein</fullName>
    </submittedName>
</protein>
<proteinExistence type="predicted"/>
<evidence type="ECO:0000313" key="1">
    <source>
        <dbReference type="EMBL" id="GIJ71340.1"/>
    </source>
</evidence>
<dbReference type="AlphaFoldDB" id="A0A8J3ZZG7"/>
<sequence>MHDHADVRMYDQQCDLLQDEPVDDRDLVNRLIRCIDEDNHAYAYVSYQFGGEALLDSHLPMLDLIQSLAREWQAMERPTTDTQA</sequence>
<accession>A0A8J3ZZG7</accession>
<organism evidence="1 2">
    <name type="scientific">Virgisporangium ochraceum</name>
    <dbReference type="NCBI Taxonomy" id="65505"/>
    <lineage>
        <taxon>Bacteria</taxon>
        <taxon>Bacillati</taxon>
        <taxon>Actinomycetota</taxon>
        <taxon>Actinomycetes</taxon>
        <taxon>Micromonosporales</taxon>
        <taxon>Micromonosporaceae</taxon>
        <taxon>Virgisporangium</taxon>
    </lineage>
</organism>
<comment type="caution">
    <text evidence="1">The sequence shown here is derived from an EMBL/GenBank/DDBJ whole genome shotgun (WGS) entry which is preliminary data.</text>
</comment>
<dbReference type="EMBL" id="BOPH01000088">
    <property type="protein sequence ID" value="GIJ71340.1"/>
    <property type="molecule type" value="Genomic_DNA"/>
</dbReference>